<sequence>MLINERCPEDSTETCSFCGENTAKALWMGKSDIFVCSHCAIEHLPQLMADAIVGSISIEQLQASTGPTCEINKELRIRERFHSAFSSALIRKIRTT</sequence>
<evidence type="ECO:0000313" key="1">
    <source>
        <dbReference type="EMBL" id="ABR13535.1"/>
    </source>
</evidence>
<organism evidence="1">
    <name type="scientific">Pseudomonas aeruginosa</name>
    <dbReference type="NCBI Taxonomy" id="287"/>
    <lineage>
        <taxon>Bacteria</taxon>
        <taxon>Pseudomonadati</taxon>
        <taxon>Pseudomonadota</taxon>
        <taxon>Gammaproteobacteria</taxon>
        <taxon>Pseudomonadales</taxon>
        <taxon>Pseudomonadaceae</taxon>
        <taxon>Pseudomonas</taxon>
    </lineage>
</organism>
<proteinExistence type="predicted"/>
<dbReference type="EMBL" id="EF611304">
    <property type="protein sequence ID" value="ABR13535.1"/>
    <property type="molecule type" value="Genomic_DNA"/>
</dbReference>
<dbReference type="AlphaFoldDB" id="A6N5T9"/>
<reference evidence="1" key="1">
    <citation type="journal article" date="2009" name="FEMS Microbiol. Lett.">
        <title>Genomic islands of Pseudomonas aeruginosa.</title>
        <authorList>
            <person name="Battle S.E."/>
            <person name="Rello J."/>
            <person name="Hauser A.R."/>
        </authorList>
    </citation>
    <scope>NUCLEOTIDE SEQUENCE</scope>
    <source>
        <strain evidence="1">PSE9</strain>
    </source>
</reference>
<accession>A6N5T9</accession>
<name>A6N5T9_PSEAI</name>
<protein>
    <submittedName>
        <fullName evidence="1">Uncharacterized protein</fullName>
    </submittedName>
</protein>